<dbReference type="EMBL" id="SGXD01000003">
    <property type="protein sequence ID" value="RZS87516.1"/>
    <property type="molecule type" value="Genomic_DNA"/>
</dbReference>
<name>A0A4Q7NR56_9ACTN</name>
<organism evidence="7 8">
    <name type="scientific">Motilibacter rhizosphaerae</name>
    <dbReference type="NCBI Taxonomy" id="598652"/>
    <lineage>
        <taxon>Bacteria</taxon>
        <taxon>Bacillati</taxon>
        <taxon>Actinomycetota</taxon>
        <taxon>Actinomycetes</taxon>
        <taxon>Motilibacterales</taxon>
        <taxon>Motilibacteraceae</taxon>
        <taxon>Motilibacter</taxon>
    </lineage>
</organism>
<dbReference type="Gene3D" id="2.70.98.60">
    <property type="entry name" value="alpha-galactosidase from lactobacil brevis"/>
    <property type="match status" value="1"/>
</dbReference>
<reference evidence="7 8" key="1">
    <citation type="submission" date="2019-02" db="EMBL/GenBank/DDBJ databases">
        <title>Genomic Encyclopedia of Type Strains, Phase IV (KMG-IV): sequencing the most valuable type-strain genomes for metagenomic binning, comparative biology and taxonomic classification.</title>
        <authorList>
            <person name="Goeker M."/>
        </authorList>
    </citation>
    <scope>NUCLEOTIDE SEQUENCE [LARGE SCALE GENOMIC DNA]</scope>
    <source>
        <strain evidence="7 8">DSM 45622</strain>
    </source>
</reference>
<protein>
    <recommendedName>
        <fullName evidence="2">alpha-galactosidase</fullName>
        <ecNumber evidence="2">3.2.1.22</ecNumber>
    </recommendedName>
</protein>
<dbReference type="RefSeq" id="WP_130493630.1">
    <property type="nucleotide sequence ID" value="NZ_SGXD01000003.1"/>
</dbReference>
<feature type="domain" description="Glycosyl hydrolase family 36 C-terminal" evidence="5">
    <location>
        <begin position="617"/>
        <end position="698"/>
    </location>
</feature>
<dbReference type="InterPro" id="IPR002252">
    <property type="entry name" value="Glyco_hydro_36"/>
</dbReference>
<dbReference type="EC" id="3.2.1.22" evidence="2"/>
<feature type="domain" description="Glycosyl hydrolase family 36 N-terminal" evidence="6">
    <location>
        <begin position="26"/>
        <end position="257"/>
    </location>
</feature>
<dbReference type="SUPFAM" id="SSF51445">
    <property type="entry name" value="(Trans)glycosidases"/>
    <property type="match status" value="1"/>
</dbReference>
<comment type="caution">
    <text evidence="7">The sequence shown here is derived from an EMBL/GenBank/DDBJ whole genome shotgun (WGS) entry which is preliminary data.</text>
</comment>
<dbReference type="InterPro" id="IPR031705">
    <property type="entry name" value="Glyco_hydro_36_C"/>
</dbReference>
<dbReference type="InterPro" id="IPR017853">
    <property type="entry name" value="GH"/>
</dbReference>
<dbReference type="CDD" id="cd14791">
    <property type="entry name" value="GH36"/>
    <property type="match status" value="1"/>
</dbReference>
<dbReference type="InterPro" id="IPR050985">
    <property type="entry name" value="Alpha-glycosidase_related"/>
</dbReference>
<dbReference type="PANTHER" id="PTHR43053">
    <property type="entry name" value="GLYCOSIDASE FAMILY 31"/>
    <property type="match status" value="1"/>
</dbReference>
<dbReference type="Gene3D" id="3.20.20.70">
    <property type="entry name" value="Aldolase class I"/>
    <property type="match status" value="1"/>
</dbReference>
<evidence type="ECO:0000259" key="6">
    <source>
        <dbReference type="Pfam" id="PF16875"/>
    </source>
</evidence>
<dbReference type="AlphaFoldDB" id="A0A4Q7NR56"/>
<dbReference type="InterPro" id="IPR000111">
    <property type="entry name" value="Glyco_hydro_27/36_CS"/>
</dbReference>
<dbReference type="OrthoDB" id="9758822at2"/>
<evidence type="ECO:0000259" key="5">
    <source>
        <dbReference type="Pfam" id="PF16874"/>
    </source>
</evidence>
<evidence type="ECO:0000256" key="4">
    <source>
        <dbReference type="ARBA" id="ARBA00023295"/>
    </source>
</evidence>
<dbReference type="GO" id="GO:0016052">
    <property type="term" value="P:carbohydrate catabolic process"/>
    <property type="evidence" value="ECO:0007669"/>
    <property type="project" value="InterPro"/>
</dbReference>
<keyword evidence="4" id="KW-0326">Glycosidase</keyword>
<keyword evidence="3" id="KW-0378">Hydrolase</keyword>
<dbReference type="Pfam" id="PF16875">
    <property type="entry name" value="Glyco_hydro_36N"/>
    <property type="match status" value="1"/>
</dbReference>
<dbReference type="InterPro" id="IPR013780">
    <property type="entry name" value="Glyco_hydro_b"/>
</dbReference>
<dbReference type="InterPro" id="IPR013785">
    <property type="entry name" value="Aldolase_TIM"/>
</dbReference>
<dbReference type="PRINTS" id="PR00743">
    <property type="entry name" value="GLHYDRLASE36"/>
</dbReference>
<evidence type="ECO:0000256" key="3">
    <source>
        <dbReference type="ARBA" id="ARBA00022801"/>
    </source>
</evidence>
<dbReference type="GO" id="GO:0004557">
    <property type="term" value="F:alpha-galactosidase activity"/>
    <property type="evidence" value="ECO:0007669"/>
    <property type="project" value="UniProtKB-EC"/>
</dbReference>
<dbReference type="PROSITE" id="PS00512">
    <property type="entry name" value="ALPHA_GALACTOSIDASE"/>
    <property type="match status" value="1"/>
</dbReference>
<dbReference type="InterPro" id="IPR031704">
    <property type="entry name" value="Glyco_hydro_36_N"/>
</dbReference>
<evidence type="ECO:0000313" key="8">
    <source>
        <dbReference type="Proteomes" id="UP000293638"/>
    </source>
</evidence>
<dbReference type="Proteomes" id="UP000293638">
    <property type="component" value="Unassembled WGS sequence"/>
</dbReference>
<keyword evidence="8" id="KW-1185">Reference proteome</keyword>
<comment type="catalytic activity">
    <reaction evidence="1">
        <text>Hydrolysis of terminal, non-reducing alpha-D-galactose residues in alpha-D-galactosides, including galactose oligosaccharides, galactomannans and galactolipids.</text>
        <dbReference type="EC" id="3.2.1.22"/>
    </reaction>
</comment>
<dbReference type="Gene3D" id="2.60.40.1180">
    <property type="entry name" value="Golgi alpha-mannosidase II"/>
    <property type="match status" value="1"/>
</dbReference>
<dbReference type="FunFam" id="3.20.20.70:FF:000118">
    <property type="entry name" value="Alpha-galactosidase"/>
    <property type="match status" value="1"/>
</dbReference>
<dbReference type="Pfam" id="PF02065">
    <property type="entry name" value="Melibiase"/>
    <property type="match status" value="1"/>
</dbReference>
<dbReference type="Pfam" id="PF16874">
    <property type="entry name" value="Glyco_hydro_36C"/>
    <property type="match status" value="1"/>
</dbReference>
<proteinExistence type="predicted"/>
<dbReference type="InterPro" id="IPR038417">
    <property type="entry name" value="Alpga-gal_N_sf"/>
</dbReference>
<evidence type="ECO:0000313" key="7">
    <source>
        <dbReference type="EMBL" id="RZS87516.1"/>
    </source>
</evidence>
<dbReference type="PANTHER" id="PTHR43053:SF3">
    <property type="entry name" value="ALPHA-GALACTOSIDASE C-RELATED"/>
    <property type="match status" value="1"/>
</dbReference>
<evidence type="ECO:0000256" key="2">
    <source>
        <dbReference type="ARBA" id="ARBA00012755"/>
    </source>
</evidence>
<sequence>MASAAQQAVHLGNDRVSLVLDLRGPGFPGVAHWGAPLGDLVEGDLLALLDQTMPAPVGNGPDVPVRPGLLPEHARGWLGRPGLVGARPDGTAWAPRFVLESASIEDARAVLLSRSDAGLAVRTEVELTPSGLLRLRHVLTNEGPAAYAVDGLGVALPVPTRALELLDMAGRWARERSPQRHTFGIGTWLRETRGGRPGFESPTVLMAGTAGFSFRSGEVWGLHLAWSGGTSHSAERLGTGAQVLAAGELLQPGEIVLAAGESYETPWVLAAYSAAGVDGISDALHRWERARPQHPSSPRPVTLNVWEAVYFDHDLEQLTRLADAAAEVGIERFVLDDGWFRHRRDDTAGLGDWYVDEGVWPQGLGPLAEVVTSRGMQFGLWFEPEMVNPDSDLAREHPDWLLGASSGLPADQRHQQVLDLGQQPVWDYLLERIDAVLSDYPISYVKWDHNRHLVAASGASGRAGVHRQTLALYALLEELKRRHPGLEIESCASGGARIDLGILERTDRVWTSDCNDALERQQIQRWTGVLLAPELMGTHVGPTRSHTTDRTHDLSFRAATALFGHMGVEWDITSASPEERTELAAWIALHKELRGLLHSGRVVRADSPEDALWLHGVVAHDGSAAAYAVVRRATSVTDAVGPLPLPGLDPAAAYRVVLANPQPWPRRRERFALPVTAPEGVVLPGRVLTTVGVTVPELHPEHAWVLEVERV</sequence>
<gene>
    <name evidence="7" type="ORF">EV189_2947</name>
</gene>
<evidence type="ECO:0000256" key="1">
    <source>
        <dbReference type="ARBA" id="ARBA00001255"/>
    </source>
</evidence>
<accession>A0A4Q7NR56</accession>